<dbReference type="PANTHER" id="PTHR34473:SF3">
    <property type="entry name" value="TRANSMEMBRANE PROTEIN-RELATED"/>
    <property type="match status" value="1"/>
</dbReference>
<comment type="caution">
    <text evidence="3">The sequence shown here is derived from an EMBL/GenBank/DDBJ whole genome shotgun (WGS) entry which is preliminary data.</text>
</comment>
<feature type="transmembrane region" description="Helical" evidence="1">
    <location>
        <begin position="61"/>
        <end position="82"/>
    </location>
</feature>
<name>A0ABW8YTJ4_9FLAO</name>
<keyword evidence="1" id="KW-1133">Transmembrane helix</keyword>
<dbReference type="RefSeq" id="WP_408083644.1">
    <property type="nucleotide sequence ID" value="NZ_JBELPZ010000002.1"/>
</dbReference>
<dbReference type="Pfam" id="PF03703">
    <property type="entry name" value="bPH_2"/>
    <property type="match status" value="1"/>
</dbReference>
<keyword evidence="4" id="KW-1185">Reference proteome</keyword>
<protein>
    <submittedName>
        <fullName evidence="3">PH domain-containing protein</fullName>
    </submittedName>
</protein>
<gene>
    <name evidence="3" type="ORF">ABS766_03070</name>
</gene>
<evidence type="ECO:0000256" key="1">
    <source>
        <dbReference type="SAM" id="Phobius"/>
    </source>
</evidence>
<feature type="transmembrane region" description="Helical" evidence="1">
    <location>
        <begin position="32"/>
        <end position="55"/>
    </location>
</feature>
<reference evidence="3 4" key="1">
    <citation type="submission" date="2024-06" db="EMBL/GenBank/DDBJ databases">
        <authorList>
            <person name="Kaempfer P."/>
            <person name="Viver T."/>
        </authorList>
    </citation>
    <scope>NUCLEOTIDE SEQUENCE [LARGE SCALE GENOMIC DNA]</scope>
    <source>
        <strain evidence="3 4">ST-119</strain>
    </source>
</reference>
<keyword evidence="1" id="KW-0472">Membrane</keyword>
<evidence type="ECO:0000313" key="4">
    <source>
        <dbReference type="Proteomes" id="UP001629156"/>
    </source>
</evidence>
<feature type="domain" description="YdbS-like PH" evidence="2">
    <location>
        <begin position="85"/>
        <end position="162"/>
    </location>
</feature>
<evidence type="ECO:0000259" key="2">
    <source>
        <dbReference type="Pfam" id="PF03703"/>
    </source>
</evidence>
<dbReference type="EMBL" id="JBELPZ010000002">
    <property type="protein sequence ID" value="MFL9843394.1"/>
    <property type="molecule type" value="Genomic_DNA"/>
</dbReference>
<sequence length="194" mass="21925">MENFSNETIDTLNLPRYEDVALTPLHFSYLRIIYINIAFWFVIIDIAAAAAFYFIEEIRLYWLPVTLSYLVIMLIVLLVQVISFKNKGFAFRTHDVIYQSGAIAITNTVIPYTRIQHVAQHEGLLSRWFGLATVEIYTAGGVGGDIKIPGLEKQHATAIKKLLTGKVEQKAEEVTEKSTGEEIIEINPDKGYAE</sequence>
<proteinExistence type="predicted"/>
<evidence type="ECO:0000313" key="3">
    <source>
        <dbReference type="EMBL" id="MFL9843394.1"/>
    </source>
</evidence>
<dbReference type="PANTHER" id="PTHR34473">
    <property type="entry name" value="UPF0699 TRANSMEMBRANE PROTEIN YDBS"/>
    <property type="match status" value="1"/>
</dbReference>
<dbReference type="InterPro" id="IPR005182">
    <property type="entry name" value="YdbS-like_PH"/>
</dbReference>
<accession>A0ABW8YTJ4</accession>
<organism evidence="3 4">
    <name type="scientific">Flavobacterium rhizosphaerae</name>
    <dbReference type="NCBI Taxonomy" id="3163298"/>
    <lineage>
        <taxon>Bacteria</taxon>
        <taxon>Pseudomonadati</taxon>
        <taxon>Bacteroidota</taxon>
        <taxon>Flavobacteriia</taxon>
        <taxon>Flavobacteriales</taxon>
        <taxon>Flavobacteriaceae</taxon>
        <taxon>Flavobacterium</taxon>
    </lineage>
</organism>
<dbReference type="Proteomes" id="UP001629156">
    <property type="component" value="Unassembled WGS sequence"/>
</dbReference>
<keyword evidence="1" id="KW-0812">Transmembrane</keyword>